<evidence type="ECO:0000256" key="1">
    <source>
        <dbReference type="SAM" id="MobiDB-lite"/>
    </source>
</evidence>
<reference evidence="2 3" key="1">
    <citation type="submission" date="2021-11" db="EMBL/GenBank/DDBJ databases">
        <title>Draft genome sequence of Actinomycetospora sp. SF1 isolated from the rhizosphere soil.</title>
        <authorList>
            <person name="Duangmal K."/>
            <person name="Chantavorakit T."/>
        </authorList>
    </citation>
    <scope>NUCLEOTIDE SEQUENCE [LARGE SCALE GENOMIC DNA]</scope>
    <source>
        <strain evidence="2 3">TBRC 5722</strain>
    </source>
</reference>
<proteinExistence type="predicted"/>
<organism evidence="2 3">
    <name type="scientific">Actinomycetospora endophytica</name>
    <dbReference type="NCBI Taxonomy" id="2291215"/>
    <lineage>
        <taxon>Bacteria</taxon>
        <taxon>Bacillati</taxon>
        <taxon>Actinomycetota</taxon>
        <taxon>Actinomycetes</taxon>
        <taxon>Pseudonocardiales</taxon>
        <taxon>Pseudonocardiaceae</taxon>
        <taxon>Actinomycetospora</taxon>
    </lineage>
</organism>
<accession>A0ABS8P5R0</accession>
<evidence type="ECO:0000313" key="3">
    <source>
        <dbReference type="Proteomes" id="UP001199469"/>
    </source>
</evidence>
<dbReference type="RefSeq" id="WP_230731884.1">
    <property type="nucleotide sequence ID" value="NZ_JAJNDB010000001.1"/>
</dbReference>
<dbReference type="Proteomes" id="UP001199469">
    <property type="component" value="Unassembled WGS sequence"/>
</dbReference>
<feature type="region of interest" description="Disordered" evidence="1">
    <location>
        <begin position="202"/>
        <end position="242"/>
    </location>
</feature>
<sequence length="242" mass="26215">MTGPDPGFARADVVAGLAREVAGLRRLAESLPGELATVSERVDDLARIVAQLADTVAATPPRAAPAPARSWLQAPDDPDLARELLAELRGWLELVFLRYPDAREALPECWAWHPEVVEELLWLAAAWHQAYQGTQACAQLAGDWHDRQRPGVVRRLRAAAAACSRETHQHAAARPGWGPARAEAPKLHDDDTLDAIAAWWGEHRDHPAPEPPPRPAAARAPWPDGSGGYPPGPPGRGPGWSR</sequence>
<feature type="compositionally biased region" description="Low complexity" evidence="1">
    <location>
        <begin position="172"/>
        <end position="182"/>
    </location>
</feature>
<name>A0ABS8P5R0_9PSEU</name>
<keyword evidence="3" id="KW-1185">Reference proteome</keyword>
<dbReference type="EMBL" id="JAJNDB010000001">
    <property type="protein sequence ID" value="MCD2193592.1"/>
    <property type="molecule type" value="Genomic_DNA"/>
</dbReference>
<comment type="caution">
    <text evidence="2">The sequence shown here is derived from an EMBL/GenBank/DDBJ whole genome shotgun (WGS) entry which is preliminary data.</text>
</comment>
<evidence type="ECO:0000313" key="2">
    <source>
        <dbReference type="EMBL" id="MCD2193592.1"/>
    </source>
</evidence>
<protein>
    <recommendedName>
        <fullName evidence="4">DUF4913 domain-containing protein</fullName>
    </recommendedName>
</protein>
<feature type="region of interest" description="Disordered" evidence="1">
    <location>
        <begin position="166"/>
        <end position="185"/>
    </location>
</feature>
<gene>
    <name evidence="2" type="ORF">LQ327_09385</name>
</gene>
<evidence type="ECO:0008006" key="4">
    <source>
        <dbReference type="Google" id="ProtNLM"/>
    </source>
</evidence>